<gene>
    <name evidence="1" type="ORF">AV656_08450</name>
</gene>
<sequence length="672" mass="76571">MNWNWEPYALGVLAEDGYATNYYSSIFVNNANDLQCSIRIISGMPNSFPSNQRTVTVYGTEFEEHGFEDEHFDRTYRVNSLKEFLSDMLLVFQVDRKSTPRGDFYNARNIQLIPKKSSFQEDMSFTPIPVFTEKKQRTSGQDTPWEPFVKNLAEGTYVGRNDHISKELDDTPGFLLYRTAQSEYYAAGEFDGHHHAHGGFSFTSEEEAIRHAVISRDITDEIYFFQDVAFVGLDEEQRILSEIQSGRPITDIISSPQPAVRENAAVEAAATILQEKEAGQVLTATLPATEKPAAQSTPAPDPEEKTPEELFMNQFIAETKRMNLVYNLEDLYNFHTCVKSGSLTILAGMSGTGKSQLINAYQRGLHIDSGKFLMIPVSPTWTDDTDLIGYPDMMNNVYRPAESGLVNLLIEADKNRSETFIVCFDEMNLAKVEHYFSQFLSVLEMERGRRKLKLYNRDLQNKFYNGDYYPPEVQIGENVIFTGTVNLDESTHQFSDKVLDRANLIKLDVMPFRRLLEEEPAGEKAEPKLKTSFAVHEFVVQDRKMGLTGEELDFLWDVHEALRELSDNQGIGPRIVKQIDSYLKNIGNLPDCPIDRGTAFDLQFTQRVMPKLRGSEDLLSQLIGRYDHERKAAGQSVLTELFDKYGEVSDFTRSRRMAAEKAKELMRNGYAF</sequence>
<protein>
    <recommendedName>
        <fullName evidence="3">ATPase dynein-related AAA domain-containing protein</fullName>
    </recommendedName>
</protein>
<dbReference type="SUPFAM" id="SSF52540">
    <property type="entry name" value="P-loop containing nucleoside triphosphate hydrolases"/>
    <property type="match status" value="1"/>
</dbReference>
<dbReference type="OrthoDB" id="9781481at2"/>
<evidence type="ECO:0000313" key="1">
    <source>
        <dbReference type="EMBL" id="KZE38921.1"/>
    </source>
</evidence>
<dbReference type="RefSeq" id="WP_063180936.1">
    <property type="nucleotide sequence ID" value="NZ_LQNT01000009.1"/>
</dbReference>
<evidence type="ECO:0000313" key="2">
    <source>
        <dbReference type="Proteomes" id="UP000076490"/>
    </source>
</evidence>
<comment type="caution">
    <text evidence="1">The sequence shown here is derived from an EMBL/GenBank/DDBJ whole genome shotgun (WGS) entry which is preliminary data.</text>
</comment>
<dbReference type="InterPro" id="IPR027417">
    <property type="entry name" value="P-loop_NTPase"/>
</dbReference>
<organism evidence="1 2">
    <name type="scientific">Bhargavaea cecembensis</name>
    <dbReference type="NCBI Taxonomy" id="394098"/>
    <lineage>
        <taxon>Bacteria</taxon>
        <taxon>Bacillati</taxon>
        <taxon>Bacillota</taxon>
        <taxon>Bacilli</taxon>
        <taxon>Bacillales</taxon>
        <taxon>Caryophanaceae</taxon>
        <taxon>Bhargavaea</taxon>
    </lineage>
</organism>
<dbReference type="AlphaFoldDB" id="A0A163FLY5"/>
<dbReference type="Gene3D" id="3.40.50.300">
    <property type="entry name" value="P-loop containing nucleotide triphosphate hydrolases"/>
    <property type="match status" value="1"/>
</dbReference>
<dbReference type="Proteomes" id="UP000076490">
    <property type="component" value="Unassembled WGS sequence"/>
</dbReference>
<proteinExistence type="predicted"/>
<reference evidence="1 2" key="1">
    <citation type="submission" date="2016-01" db="EMBL/GenBank/DDBJ databases">
        <title>Whole genome sequencing of Bhargavaea cecembensis T14.</title>
        <authorList>
            <person name="Hong K.W."/>
        </authorList>
    </citation>
    <scope>NUCLEOTIDE SEQUENCE [LARGE SCALE GENOMIC DNA]</scope>
    <source>
        <strain evidence="1 2">T14</strain>
    </source>
</reference>
<accession>A0A163FLY5</accession>
<evidence type="ECO:0008006" key="3">
    <source>
        <dbReference type="Google" id="ProtNLM"/>
    </source>
</evidence>
<dbReference type="EMBL" id="LQNT01000009">
    <property type="protein sequence ID" value="KZE38921.1"/>
    <property type="molecule type" value="Genomic_DNA"/>
</dbReference>
<name>A0A163FLY5_9BACL</name>